<feature type="binding site" evidence="15">
    <location>
        <position position="160"/>
    </location>
    <ligand>
        <name>substrate</name>
    </ligand>
</feature>
<comment type="catalytic activity">
    <reaction evidence="1 19">
        <text>2 a phenolic donor + H2O2 = 2 a phenolic radical donor + 2 H2O</text>
        <dbReference type="Rhea" id="RHEA:56136"/>
        <dbReference type="ChEBI" id="CHEBI:15377"/>
        <dbReference type="ChEBI" id="CHEBI:16240"/>
        <dbReference type="ChEBI" id="CHEBI:139520"/>
        <dbReference type="ChEBI" id="CHEBI:139521"/>
        <dbReference type="EC" id="1.11.1.7"/>
    </reaction>
</comment>
<evidence type="ECO:0000256" key="17">
    <source>
        <dbReference type="PIRSR" id="PIRSR600823-4"/>
    </source>
</evidence>
<evidence type="ECO:0000256" key="7">
    <source>
        <dbReference type="ARBA" id="ARBA00022723"/>
    </source>
</evidence>
<keyword evidence="12 18" id="KW-1015">Disulfide bond</keyword>
<dbReference type="CDD" id="cd00693">
    <property type="entry name" value="secretory_peroxidase"/>
    <property type="match status" value="1"/>
</dbReference>
<feature type="binding site" evidence="16">
    <location>
        <position position="68"/>
    </location>
    <ligand>
        <name>Ca(2+)</name>
        <dbReference type="ChEBI" id="CHEBI:29108"/>
        <label>1</label>
    </ligand>
</feature>
<evidence type="ECO:0000256" key="3">
    <source>
        <dbReference type="ARBA" id="ARBA00006873"/>
    </source>
</evidence>
<dbReference type="PROSITE" id="PS50873">
    <property type="entry name" value="PEROXIDASE_4"/>
    <property type="match status" value="1"/>
</dbReference>
<dbReference type="InterPro" id="IPR019794">
    <property type="entry name" value="Peroxidases_AS"/>
</dbReference>
<feature type="binding site" description="axial binding residue" evidence="16">
    <location>
        <position position="190"/>
    </location>
    <ligand>
        <name>heme b</name>
        <dbReference type="ChEBI" id="CHEBI:60344"/>
    </ligand>
    <ligandPart>
        <name>Fe</name>
        <dbReference type="ChEBI" id="CHEBI:18248"/>
    </ligandPart>
</feature>
<reference evidence="21" key="1">
    <citation type="journal article" date="2023" name="GigaByte">
        <title>Genome assembly of the bearded iris, Iris pallida Lam.</title>
        <authorList>
            <person name="Bruccoleri R.E."/>
            <person name="Oakeley E.J."/>
            <person name="Faust A.M.E."/>
            <person name="Altorfer M."/>
            <person name="Dessus-Babus S."/>
            <person name="Burckhardt D."/>
            <person name="Oertli M."/>
            <person name="Naumann U."/>
            <person name="Petersen F."/>
            <person name="Wong J."/>
        </authorList>
    </citation>
    <scope>NUCLEOTIDE SEQUENCE</scope>
    <source>
        <strain evidence="21">GSM-AAB239-AS_SAM_17_03QT</strain>
    </source>
</reference>
<feature type="binding site" evidence="16">
    <location>
        <position position="245"/>
    </location>
    <ligand>
        <name>Ca(2+)</name>
        <dbReference type="ChEBI" id="CHEBI:29108"/>
        <label>2</label>
    </ligand>
</feature>
<evidence type="ECO:0000256" key="11">
    <source>
        <dbReference type="ARBA" id="ARBA00023004"/>
    </source>
</evidence>
<comment type="cofactor">
    <cofactor evidence="16 19">
        <name>heme b</name>
        <dbReference type="ChEBI" id="CHEBI:60344"/>
    </cofactor>
    <text evidence="16 19">Binds 1 heme b (iron(II)-protoporphyrin IX) group per subunit.</text>
</comment>
<evidence type="ECO:0000256" key="10">
    <source>
        <dbReference type="ARBA" id="ARBA00023002"/>
    </source>
</evidence>
<evidence type="ECO:0000256" key="2">
    <source>
        <dbReference type="ARBA" id="ARBA00002322"/>
    </source>
</evidence>
<dbReference type="PROSITE" id="PS00435">
    <property type="entry name" value="PEROXIDASE_1"/>
    <property type="match status" value="1"/>
</dbReference>
<dbReference type="InterPro" id="IPR002016">
    <property type="entry name" value="Haem_peroxidase"/>
</dbReference>
<dbReference type="EMBL" id="JANAVB010042020">
    <property type="protein sequence ID" value="KAJ6794838.1"/>
    <property type="molecule type" value="Genomic_DNA"/>
</dbReference>
<evidence type="ECO:0000256" key="8">
    <source>
        <dbReference type="ARBA" id="ARBA00022729"/>
    </source>
</evidence>
<dbReference type="PRINTS" id="PR00461">
    <property type="entry name" value="PLPEROXIDASE"/>
</dbReference>
<sequence length="329" mass="36253">MKFHIFILLIAVLLSIGAEARLYSNYYARSCPNVESIVRDAVVNKQLSAQTTAAGTLRLFFHDCFVGGCDASVLVSSSRFLRAERDADINLSLPGDSFDAVVRAKTNLELACPATVSCADVLALATRDLLTMLGGPFYRVRLGRRDSLSSSVASVADNLPLPNMSVPQLIKHFQDKGFRVREMVALTGAHTVGFSHCKEFASRIYNYNNGGPTSFDPSMNPRLAQGLQSACRNHDKDPTISAFNDIMTPSKFDNMYFKNLERGLGLLASDQALMADPRTAALVREYAANETAFFNDFVLAMQKLSEYGVKTGREGEVRRRCDVFNNFSL</sequence>
<feature type="binding site" evidence="16">
    <location>
        <position position="72"/>
    </location>
    <ligand>
        <name>Ca(2+)</name>
        <dbReference type="ChEBI" id="CHEBI:29108"/>
        <label>1</label>
    </ligand>
</feature>
<dbReference type="Gene3D" id="1.10.520.10">
    <property type="match status" value="1"/>
</dbReference>
<comment type="function">
    <text evidence="2">Removal of H(2)O(2), oxidation of toxic reductants, biosynthesis and degradation of lignin, suberization, auxin catabolism, response to environmental stresses such as wounding, pathogen attack and oxidative stress. These functions might be dependent on each isozyme/isoform in each plant tissue.</text>
</comment>
<keyword evidence="7 16" id="KW-0479">Metal-binding</keyword>
<feature type="binding site" evidence="16">
    <location>
        <position position="248"/>
    </location>
    <ligand>
        <name>Ca(2+)</name>
        <dbReference type="ChEBI" id="CHEBI:29108"/>
        <label>2</label>
    </ligand>
</feature>
<evidence type="ECO:0000256" key="6">
    <source>
        <dbReference type="ARBA" id="ARBA00022617"/>
    </source>
</evidence>
<dbReference type="InterPro" id="IPR000823">
    <property type="entry name" value="Peroxidase_pln"/>
</dbReference>
<feature type="binding site" evidence="16">
    <location>
        <position position="66"/>
    </location>
    <ligand>
        <name>Ca(2+)</name>
        <dbReference type="ChEBI" id="CHEBI:29108"/>
        <label>1</label>
    </ligand>
</feature>
<keyword evidence="10 19" id="KW-0560">Oxidoreductase</keyword>
<dbReference type="FunFam" id="1.10.520.10:FF:000008">
    <property type="entry name" value="Peroxidase"/>
    <property type="match status" value="1"/>
</dbReference>
<comment type="caution">
    <text evidence="21">The sequence shown here is derived from an EMBL/GenBank/DDBJ whole genome shotgun (WGS) entry which is preliminary data.</text>
</comment>
<dbReference type="InterPro" id="IPR033905">
    <property type="entry name" value="Secretory_peroxidase"/>
</dbReference>
<evidence type="ECO:0000313" key="22">
    <source>
        <dbReference type="Proteomes" id="UP001140949"/>
    </source>
</evidence>
<feature type="disulfide bond" evidence="18">
    <location>
        <begin position="118"/>
        <end position="321"/>
    </location>
</feature>
<feature type="binding site" evidence="16">
    <location>
        <position position="63"/>
    </location>
    <ligand>
        <name>Ca(2+)</name>
        <dbReference type="ChEBI" id="CHEBI:29108"/>
        <label>1</label>
    </ligand>
</feature>
<dbReference type="InterPro" id="IPR010255">
    <property type="entry name" value="Haem_peroxidase_sf"/>
</dbReference>
<evidence type="ECO:0000256" key="19">
    <source>
        <dbReference type="RuleBase" id="RU362060"/>
    </source>
</evidence>
<feature type="binding site" evidence="16">
    <location>
        <position position="253"/>
    </location>
    <ligand>
        <name>Ca(2+)</name>
        <dbReference type="ChEBI" id="CHEBI:29108"/>
        <label>2</label>
    </ligand>
</feature>
<feature type="binding site" evidence="16">
    <location>
        <position position="191"/>
    </location>
    <ligand>
        <name>Ca(2+)</name>
        <dbReference type="ChEBI" id="CHEBI:29108"/>
        <label>2</label>
    </ligand>
</feature>
<feature type="disulfide bond" evidence="18">
    <location>
        <begin position="197"/>
        <end position="231"/>
    </location>
</feature>
<feature type="signal peptide" evidence="19">
    <location>
        <begin position="1"/>
        <end position="20"/>
    </location>
</feature>
<evidence type="ECO:0000256" key="5">
    <source>
        <dbReference type="ARBA" id="ARBA00022559"/>
    </source>
</evidence>
<feature type="chain" id="PRO_5043099503" description="Peroxidase" evidence="19">
    <location>
        <begin position="21"/>
        <end position="329"/>
    </location>
</feature>
<accession>A0AAX6DSW6</accession>
<feature type="binding site" evidence="16">
    <location>
        <position position="70"/>
    </location>
    <ligand>
        <name>Ca(2+)</name>
        <dbReference type="ChEBI" id="CHEBI:29108"/>
        <label>1</label>
    </ligand>
</feature>
<dbReference type="Proteomes" id="UP001140949">
    <property type="component" value="Unassembled WGS sequence"/>
</dbReference>
<keyword evidence="19" id="KW-0964">Secreted</keyword>
<evidence type="ECO:0000256" key="12">
    <source>
        <dbReference type="ARBA" id="ARBA00023157"/>
    </source>
</evidence>
<feature type="domain" description="Plant heme peroxidase family profile" evidence="20">
    <location>
        <begin position="21"/>
        <end position="325"/>
    </location>
</feature>
<feature type="site" description="Transition state stabilizer" evidence="17">
    <location>
        <position position="58"/>
    </location>
</feature>
<keyword evidence="13 19" id="KW-0376">Hydrogen peroxide</keyword>
<feature type="active site" description="Proton acceptor" evidence="14">
    <location>
        <position position="62"/>
    </location>
</feature>
<feature type="binding site" evidence="16">
    <location>
        <position position="84"/>
    </location>
    <ligand>
        <name>Ca(2+)</name>
        <dbReference type="ChEBI" id="CHEBI:29108"/>
        <label>1</label>
    </ligand>
</feature>
<evidence type="ECO:0000259" key="20">
    <source>
        <dbReference type="PROSITE" id="PS50873"/>
    </source>
</evidence>
<dbReference type="PROSITE" id="PS00436">
    <property type="entry name" value="PEROXIDASE_2"/>
    <property type="match status" value="1"/>
</dbReference>
<organism evidence="21 22">
    <name type="scientific">Iris pallida</name>
    <name type="common">Sweet iris</name>
    <dbReference type="NCBI Taxonomy" id="29817"/>
    <lineage>
        <taxon>Eukaryota</taxon>
        <taxon>Viridiplantae</taxon>
        <taxon>Streptophyta</taxon>
        <taxon>Embryophyta</taxon>
        <taxon>Tracheophyta</taxon>
        <taxon>Spermatophyta</taxon>
        <taxon>Magnoliopsida</taxon>
        <taxon>Liliopsida</taxon>
        <taxon>Asparagales</taxon>
        <taxon>Iridaceae</taxon>
        <taxon>Iridoideae</taxon>
        <taxon>Irideae</taxon>
        <taxon>Iris</taxon>
    </lineage>
</organism>
<keyword evidence="9 16" id="KW-0106">Calcium</keyword>
<evidence type="ECO:0000256" key="1">
    <source>
        <dbReference type="ARBA" id="ARBA00000189"/>
    </source>
</evidence>
<dbReference type="InterPro" id="IPR019793">
    <property type="entry name" value="Peroxidases_heam-ligand_BS"/>
</dbReference>
<dbReference type="GO" id="GO:0042744">
    <property type="term" value="P:hydrogen peroxide catabolic process"/>
    <property type="evidence" value="ECO:0007669"/>
    <property type="project" value="UniProtKB-KW"/>
</dbReference>
<evidence type="ECO:0000256" key="14">
    <source>
        <dbReference type="PIRSR" id="PIRSR600823-1"/>
    </source>
</evidence>
<evidence type="ECO:0000256" key="16">
    <source>
        <dbReference type="PIRSR" id="PIRSR600823-3"/>
    </source>
</evidence>
<keyword evidence="8 19" id="KW-0732">Signal</keyword>
<dbReference type="FunFam" id="1.10.420.10:FF:000007">
    <property type="entry name" value="Peroxidase"/>
    <property type="match status" value="1"/>
</dbReference>
<keyword evidence="6 19" id="KW-0349">Heme</keyword>
<dbReference type="SUPFAM" id="SSF48113">
    <property type="entry name" value="Heme-dependent peroxidases"/>
    <property type="match status" value="1"/>
</dbReference>
<comment type="similarity">
    <text evidence="19">Belongs to the peroxidase family. Classical plant (class III) peroxidase subfamily.</text>
</comment>
<keyword evidence="22" id="KW-1185">Reference proteome</keyword>
<dbReference type="PRINTS" id="PR00458">
    <property type="entry name" value="PEROXIDASE"/>
</dbReference>
<evidence type="ECO:0000256" key="13">
    <source>
        <dbReference type="ARBA" id="ARBA00023324"/>
    </source>
</evidence>
<keyword evidence="5 19" id="KW-0575">Peroxidase</keyword>
<dbReference type="AlphaFoldDB" id="A0AAX6DSW6"/>
<dbReference type="GO" id="GO:0020037">
    <property type="term" value="F:heme binding"/>
    <property type="evidence" value="ECO:0007669"/>
    <property type="project" value="UniProtKB-UniRule"/>
</dbReference>
<dbReference type="PANTHER" id="PTHR31517:SF17">
    <property type="entry name" value="PEROXIDASE 6"/>
    <property type="match status" value="1"/>
</dbReference>
<proteinExistence type="inferred from homology"/>
<evidence type="ECO:0000256" key="18">
    <source>
        <dbReference type="PIRSR" id="PIRSR600823-5"/>
    </source>
</evidence>
<dbReference type="PANTHER" id="PTHR31517">
    <property type="match status" value="1"/>
</dbReference>
<dbReference type="EC" id="1.11.1.7" evidence="4 19"/>
<keyword evidence="11 16" id="KW-0408">Iron</keyword>
<dbReference type="GO" id="GO:0140825">
    <property type="term" value="F:lactoperoxidase activity"/>
    <property type="evidence" value="ECO:0007669"/>
    <property type="project" value="UniProtKB-EC"/>
</dbReference>
<comment type="subcellular location">
    <subcellularLocation>
        <location evidence="19">Secreted</location>
    </subcellularLocation>
</comment>
<evidence type="ECO:0000256" key="9">
    <source>
        <dbReference type="ARBA" id="ARBA00022837"/>
    </source>
</evidence>
<dbReference type="GO" id="GO:0006979">
    <property type="term" value="P:response to oxidative stress"/>
    <property type="evidence" value="ECO:0007669"/>
    <property type="project" value="UniProtKB-UniRule"/>
</dbReference>
<dbReference type="GO" id="GO:0005576">
    <property type="term" value="C:extracellular region"/>
    <property type="evidence" value="ECO:0007669"/>
    <property type="project" value="UniProtKB-SubCell"/>
</dbReference>
<feature type="disulfide bond" evidence="18">
    <location>
        <begin position="64"/>
        <end position="69"/>
    </location>
</feature>
<reference evidence="21" key="2">
    <citation type="submission" date="2023-04" db="EMBL/GenBank/DDBJ databases">
        <authorList>
            <person name="Bruccoleri R.E."/>
            <person name="Oakeley E.J."/>
            <person name="Faust A.-M."/>
            <person name="Dessus-Babus S."/>
            <person name="Altorfer M."/>
            <person name="Burckhardt D."/>
            <person name="Oertli M."/>
            <person name="Naumann U."/>
            <person name="Petersen F."/>
            <person name="Wong J."/>
        </authorList>
    </citation>
    <scope>NUCLEOTIDE SEQUENCE</scope>
    <source>
        <strain evidence="21">GSM-AAB239-AS_SAM_17_03QT</strain>
        <tissue evidence="21">Leaf</tissue>
    </source>
</reference>
<name>A0AAX6DSW6_IRIPA</name>
<comment type="similarity">
    <text evidence="3">Belongs to the peroxidase family. Ascorbate peroxidase subfamily.</text>
</comment>
<dbReference type="Gene3D" id="1.10.420.10">
    <property type="entry name" value="Peroxidase, domain 2"/>
    <property type="match status" value="1"/>
</dbReference>
<dbReference type="GO" id="GO:0046872">
    <property type="term" value="F:metal ion binding"/>
    <property type="evidence" value="ECO:0007669"/>
    <property type="project" value="UniProtKB-UniRule"/>
</dbReference>
<comment type="cofactor">
    <cofactor evidence="16 19">
        <name>Ca(2+)</name>
        <dbReference type="ChEBI" id="CHEBI:29108"/>
    </cofactor>
    <text evidence="16 19">Binds 2 calcium ions per subunit.</text>
</comment>
<protein>
    <recommendedName>
        <fullName evidence="4 19">Peroxidase</fullName>
        <ecNumber evidence="4 19">1.11.1.7</ecNumber>
    </recommendedName>
</protein>
<evidence type="ECO:0000256" key="4">
    <source>
        <dbReference type="ARBA" id="ARBA00012313"/>
    </source>
</evidence>
<gene>
    <name evidence="21" type="ORF">M6B38_228020</name>
</gene>
<feature type="disulfide bond" evidence="18">
    <location>
        <begin position="31"/>
        <end position="112"/>
    </location>
</feature>
<evidence type="ECO:0000313" key="21">
    <source>
        <dbReference type="EMBL" id="KAJ6794838.1"/>
    </source>
</evidence>
<evidence type="ECO:0000256" key="15">
    <source>
        <dbReference type="PIRSR" id="PIRSR600823-2"/>
    </source>
</evidence>
<dbReference type="Pfam" id="PF00141">
    <property type="entry name" value="peroxidase"/>
    <property type="match status" value="1"/>
</dbReference>